<organism evidence="1">
    <name type="scientific">Anguilla anguilla</name>
    <name type="common">European freshwater eel</name>
    <name type="synonym">Muraena anguilla</name>
    <dbReference type="NCBI Taxonomy" id="7936"/>
    <lineage>
        <taxon>Eukaryota</taxon>
        <taxon>Metazoa</taxon>
        <taxon>Chordata</taxon>
        <taxon>Craniata</taxon>
        <taxon>Vertebrata</taxon>
        <taxon>Euteleostomi</taxon>
        <taxon>Actinopterygii</taxon>
        <taxon>Neopterygii</taxon>
        <taxon>Teleostei</taxon>
        <taxon>Anguilliformes</taxon>
        <taxon>Anguillidae</taxon>
        <taxon>Anguilla</taxon>
    </lineage>
</organism>
<name>A0A0E9V4V5_ANGAN</name>
<protein>
    <submittedName>
        <fullName evidence="1">Uncharacterized protein</fullName>
    </submittedName>
</protein>
<accession>A0A0E9V4V5</accession>
<evidence type="ECO:0000313" key="1">
    <source>
        <dbReference type="EMBL" id="JAH73159.1"/>
    </source>
</evidence>
<reference evidence="1" key="1">
    <citation type="submission" date="2014-11" db="EMBL/GenBank/DDBJ databases">
        <authorList>
            <person name="Amaro Gonzalez C."/>
        </authorList>
    </citation>
    <scope>NUCLEOTIDE SEQUENCE</scope>
</reference>
<dbReference type="AlphaFoldDB" id="A0A0E9V4V5"/>
<dbReference type="EMBL" id="GBXM01035418">
    <property type="protein sequence ID" value="JAH73159.1"/>
    <property type="molecule type" value="Transcribed_RNA"/>
</dbReference>
<proteinExistence type="predicted"/>
<sequence length="30" mass="3308">MPRVKQNLSPHGVPAIPVIYVKPLTSTNSY</sequence>
<reference evidence="1" key="2">
    <citation type="journal article" date="2015" name="Fish Shellfish Immunol.">
        <title>Early steps in the European eel (Anguilla anguilla)-Vibrio vulnificus interaction in the gills: Role of the RtxA13 toxin.</title>
        <authorList>
            <person name="Callol A."/>
            <person name="Pajuelo D."/>
            <person name="Ebbesson L."/>
            <person name="Teles M."/>
            <person name="MacKenzie S."/>
            <person name="Amaro C."/>
        </authorList>
    </citation>
    <scope>NUCLEOTIDE SEQUENCE</scope>
</reference>